<feature type="domain" description="PA" evidence="11">
    <location>
        <begin position="125"/>
        <end position="211"/>
    </location>
</feature>
<keyword evidence="8 10" id="KW-0378">Hydrolase</keyword>
<dbReference type="PANTHER" id="PTHR12147:SF26">
    <property type="entry name" value="PEPTIDASE M28 DOMAIN-CONTAINING PROTEIN"/>
    <property type="match status" value="1"/>
</dbReference>
<dbReference type="InterPro" id="IPR007484">
    <property type="entry name" value="Peptidase_M28"/>
</dbReference>
<dbReference type="SUPFAM" id="SSF52025">
    <property type="entry name" value="PA domain"/>
    <property type="match status" value="1"/>
</dbReference>
<organism evidence="13 14">
    <name type="scientific">Phlyctema vagabunda</name>
    <dbReference type="NCBI Taxonomy" id="108571"/>
    <lineage>
        <taxon>Eukaryota</taxon>
        <taxon>Fungi</taxon>
        <taxon>Dikarya</taxon>
        <taxon>Ascomycota</taxon>
        <taxon>Pezizomycotina</taxon>
        <taxon>Leotiomycetes</taxon>
        <taxon>Helotiales</taxon>
        <taxon>Dermateaceae</taxon>
        <taxon>Phlyctema</taxon>
    </lineage>
</organism>
<evidence type="ECO:0000256" key="4">
    <source>
        <dbReference type="ARBA" id="ARBA00022438"/>
    </source>
</evidence>
<keyword evidence="5 10" id="KW-0645">Protease</keyword>
<dbReference type="InterPro" id="IPR045175">
    <property type="entry name" value="M28_fam"/>
</dbReference>
<dbReference type="EC" id="3.4.-.-" evidence="10"/>
<protein>
    <recommendedName>
        <fullName evidence="10">Peptide hydrolase</fullName>
        <ecNumber evidence="10">3.4.-.-</ecNumber>
    </recommendedName>
</protein>
<accession>A0ABR4P1V1</accession>
<keyword evidence="6 10" id="KW-0479">Metal-binding</keyword>
<reference evidence="13 14" key="1">
    <citation type="submission" date="2024-06" db="EMBL/GenBank/DDBJ databases">
        <title>Complete genome of Phlyctema vagabunda strain 19-DSS-EL-015.</title>
        <authorList>
            <person name="Fiorenzani C."/>
        </authorList>
    </citation>
    <scope>NUCLEOTIDE SEQUENCE [LARGE SCALE GENOMIC DNA]</scope>
    <source>
        <strain evidence="13 14">19-DSS-EL-015</strain>
    </source>
</reference>
<evidence type="ECO:0000256" key="9">
    <source>
        <dbReference type="ARBA" id="ARBA00022833"/>
    </source>
</evidence>
<keyword evidence="7 10" id="KW-0732">Signal</keyword>
<gene>
    <name evidence="13" type="ORF">PVAG01_11278</name>
</gene>
<dbReference type="Pfam" id="PF04389">
    <property type="entry name" value="Peptidase_M28"/>
    <property type="match status" value="1"/>
</dbReference>
<keyword evidence="9 10" id="KW-0862">Zinc</keyword>
<evidence type="ECO:0000256" key="2">
    <source>
        <dbReference type="ARBA" id="ARBA00005634"/>
    </source>
</evidence>
<sequence length="499" mass="52120">MKFSSAIASLTVLASSCLAEVVEERALPLVQSNQLRRVLLRSELLKKANTLEGFAYATPARNRVIGSPGHAATIKWLVDTVTALDYYDVTTQAFTVPQGNSSFVAGGTTYESLLMTFSPAGSPDAPLVAVANLGCDPADYPAEVAGSIALISRGSCEFGLKSALAGAAGAAGAIIYNNVPGLLQGTLGQETRPQGPYPPTAGISQEDGLALVAALGAGEVTGALTITLYDVTTYNVIAQTKGGDPENVIHVGAHSDSVTAGPGINDNGSGSIGLLEVATQLTKFSVNNAVRFSWWSAEESGLIGATRYVESLSKAELDKIRLYLNFDMIASPNFIYGIYDGDGSAFNLSGPPGSAEAEKLFEDYFTNEAGLPWTPTEFSGRSDYGPFLDAGIASGGLFTGAEVLKTAEEAAIFGGQAGVAYDVNYHGAGDNVANLNVGAFIQNTKAIAHAVATYAVSFDSLPAKTTKRELPKDTFKIPRDFSEPHVHSHGHGCLDNLFV</sequence>
<evidence type="ECO:0000313" key="14">
    <source>
        <dbReference type="Proteomes" id="UP001629113"/>
    </source>
</evidence>
<evidence type="ECO:0000256" key="5">
    <source>
        <dbReference type="ARBA" id="ARBA00022670"/>
    </source>
</evidence>
<dbReference type="Gene3D" id="3.50.30.30">
    <property type="match status" value="1"/>
</dbReference>
<dbReference type="Gene3D" id="3.40.630.10">
    <property type="entry name" value="Zn peptidases"/>
    <property type="match status" value="1"/>
</dbReference>
<evidence type="ECO:0000256" key="8">
    <source>
        <dbReference type="ARBA" id="ARBA00022801"/>
    </source>
</evidence>
<dbReference type="CDD" id="cd02130">
    <property type="entry name" value="PA_ScAPY_like"/>
    <property type="match status" value="1"/>
</dbReference>
<comment type="cofactor">
    <cofactor evidence="1">
        <name>Zn(2+)</name>
        <dbReference type="ChEBI" id="CHEBI:29105"/>
    </cofactor>
</comment>
<keyword evidence="4" id="KW-0031">Aminopeptidase</keyword>
<dbReference type="PROSITE" id="PS51257">
    <property type="entry name" value="PROKAR_LIPOPROTEIN"/>
    <property type="match status" value="1"/>
</dbReference>
<comment type="similarity">
    <text evidence="2">Belongs to the peptidase M28 family. M28B subfamily.</text>
</comment>
<comment type="caution">
    <text evidence="13">The sequence shown here is derived from an EMBL/GenBank/DDBJ whole genome shotgun (WGS) entry which is preliminary data.</text>
</comment>
<dbReference type="Proteomes" id="UP001629113">
    <property type="component" value="Unassembled WGS sequence"/>
</dbReference>
<evidence type="ECO:0000313" key="13">
    <source>
        <dbReference type="EMBL" id="KAL3417278.1"/>
    </source>
</evidence>
<evidence type="ECO:0000256" key="6">
    <source>
        <dbReference type="ARBA" id="ARBA00022723"/>
    </source>
</evidence>
<dbReference type="SUPFAM" id="SSF53187">
    <property type="entry name" value="Zn-dependent exopeptidases"/>
    <property type="match status" value="1"/>
</dbReference>
<dbReference type="PANTHER" id="PTHR12147">
    <property type="entry name" value="METALLOPEPTIDASE M28 FAMILY MEMBER"/>
    <property type="match status" value="1"/>
</dbReference>
<feature type="domain" description="Peptidase M28" evidence="12">
    <location>
        <begin position="235"/>
        <end position="450"/>
    </location>
</feature>
<evidence type="ECO:0000259" key="12">
    <source>
        <dbReference type="Pfam" id="PF04389"/>
    </source>
</evidence>
<feature type="chain" id="PRO_5045001512" description="Peptide hydrolase" evidence="10">
    <location>
        <begin position="20"/>
        <end position="499"/>
    </location>
</feature>
<comment type="similarity">
    <text evidence="3">Belongs to the peptidase M28 family. M28A subfamily.</text>
</comment>
<evidence type="ECO:0000256" key="7">
    <source>
        <dbReference type="ARBA" id="ARBA00022729"/>
    </source>
</evidence>
<dbReference type="InterPro" id="IPR046450">
    <property type="entry name" value="PA_dom_sf"/>
</dbReference>
<keyword evidence="14" id="KW-1185">Reference proteome</keyword>
<evidence type="ECO:0000256" key="3">
    <source>
        <dbReference type="ARBA" id="ARBA00005957"/>
    </source>
</evidence>
<dbReference type="EMBL" id="JBFCZG010000011">
    <property type="protein sequence ID" value="KAL3417278.1"/>
    <property type="molecule type" value="Genomic_DNA"/>
</dbReference>
<feature type="signal peptide" evidence="10">
    <location>
        <begin position="1"/>
        <end position="19"/>
    </location>
</feature>
<dbReference type="Pfam" id="PF02225">
    <property type="entry name" value="PA"/>
    <property type="match status" value="1"/>
</dbReference>
<dbReference type="InterPro" id="IPR041756">
    <property type="entry name" value="M28_SGAP-like"/>
</dbReference>
<proteinExistence type="inferred from homology"/>
<evidence type="ECO:0000256" key="10">
    <source>
        <dbReference type="RuleBase" id="RU361240"/>
    </source>
</evidence>
<evidence type="ECO:0000259" key="11">
    <source>
        <dbReference type="Pfam" id="PF02225"/>
    </source>
</evidence>
<dbReference type="CDD" id="cd03876">
    <property type="entry name" value="M28_SGAP_like"/>
    <property type="match status" value="1"/>
</dbReference>
<name>A0ABR4P1V1_9HELO</name>
<evidence type="ECO:0000256" key="1">
    <source>
        <dbReference type="ARBA" id="ARBA00001947"/>
    </source>
</evidence>
<dbReference type="InterPro" id="IPR003137">
    <property type="entry name" value="PA_domain"/>
</dbReference>